<feature type="domain" description="PAC" evidence="18">
    <location>
        <begin position="402"/>
        <end position="454"/>
    </location>
</feature>
<keyword evidence="7" id="KW-0285">Flavoprotein</keyword>
<dbReference type="CDD" id="cd00130">
    <property type="entry name" value="PAS"/>
    <property type="match status" value="1"/>
</dbReference>
<dbReference type="SMART" id="SM00091">
    <property type="entry name" value="PAS"/>
    <property type="match status" value="1"/>
</dbReference>
<evidence type="ECO:0000256" key="2">
    <source>
        <dbReference type="ARBA" id="ARBA00012438"/>
    </source>
</evidence>
<dbReference type="GO" id="GO:0009881">
    <property type="term" value="F:photoreceptor activity"/>
    <property type="evidence" value="ECO:0007669"/>
    <property type="project" value="UniProtKB-KW"/>
</dbReference>
<evidence type="ECO:0000256" key="5">
    <source>
        <dbReference type="ARBA" id="ARBA00022553"/>
    </source>
</evidence>
<dbReference type="SMART" id="SM00911">
    <property type="entry name" value="HWE_HK"/>
    <property type="match status" value="1"/>
</dbReference>
<dbReference type="GO" id="GO:0005524">
    <property type="term" value="F:ATP binding"/>
    <property type="evidence" value="ECO:0007669"/>
    <property type="project" value="UniProtKB-KW"/>
</dbReference>
<dbReference type="SMART" id="SM00086">
    <property type="entry name" value="PAC"/>
    <property type="match status" value="1"/>
</dbReference>
<dbReference type="EMBL" id="JAFBCY010000002">
    <property type="protein sequence ID" value="MBM7851623.1"/>
    <property type="molecule type" value="Genomic_DNA"/>
</dbReference>
<evidence type="ECO:0000313" key="21">
    <source>
        <dbReference type="Proteomes" id="UP000758856"/>
    </source>
</evidence>
<keyword evidence="14" id="KW-0157">Chromophore</keyword>
<evidence type="ECO:0000259" key="18">
    <source>
        <dbReference type="PROSITE" id="PS50113"/>
    </source>
</evidence>
<dbReference type="PANTHER" id="PTHR41523">
    <property type="entry name" value="TWO-COMPONENT SYSTEM SENSOR PROTEIN"/>
    <property type="match status" value="1"/>
</dbReference>
<evidence type="ECO:0000256" key="15">
    <source>
        <dbReference type="ARBA" id="ARBA00023026"/>
    </source>
</evidence>
<gene>
    <name evidence="19" type="ORF">GCM10008170_07020</name>
    <name evidence="20" type="ORF">JOD31_001848</name>
</gene>
<dbReference type="SUPFAM" id="SSF55785">
    <property type="entry name" value="PYP-like sensor domain (PAS domain)"/>
    <property type="match status" value="1"/>
</dbReference>
<dbReference type="InterPro" id="IPR035965">
    <property type="entry name" value="PAS-like_dom_sf"/>
</dbReference>
<dbReference type="Proteomes" id="UP001143400">
    <property type="component" value="Unassembled WGS sequence"/>
</dbReference>
<dbReference type="AlphaFoldDB" id="A0A9W6IR77"/>
<evidence type="ECO:0000256" key="1">
    <source>
        <dbReference type="ARBA" id="ARBA00000085"/>
    </source>
</evidence>
<dbReference type="EMBL" id="BSFF01000001">
    <property type="protein sequence ID" value="GLK54683.1"/>
    <property type="molecule type" value="Genomic_DNA"/>
</dbReference>
<evidence type="ECO:0000256" key="3">
    <source>
        <dbReference type="ARBA" id="ARBA00021740"/>
    </source>
</evidence>
<evidence type="ECO:0000256" key="16">
    <source>
        <dbReference type="ARBA" id="ARBA00023170"/>
    </source>
</evidence>
<dbReference type="GO" id="GO:0004673">
    <property type="term" value="F:protein histidine kinase activity"/>
    <property type="evidence" value="ECO:0007669"/>
    <property type="project" value="UniProtKB-EC"/>
</dbReference>
<evidence type="ECO:0000256" key="4">
    <source>
        <dbReference type="ARBA" id="ARBA00022543"/>
    </source>
</evidence>
<dbReference type="Pfam" id="PF01590">
    <property type="entry name" value="GAF"/>
    <property type="match status" value="1"/>
</dbReference>
<evidence type="ECO:0000256" key="14">
    <source>
        <dbReference type="ARBA" id="ARBA00022991"/>
    </source>
</evidence>
<keyword evidence="9" id="KW-0808">Transferase</keyword>
<dbReference type="Gene3D" id="3.30.450.40">
    <property type="match status" value="1"/>
</dbReference>
<keyword evidence="16" id="KW-0675">Receptor</keyword>
<evidence type="ECO:0000256" key="6">
    <source>
        <dbReference type="ARBA" id="ARBA00022606"/>
    </source>
</evidence>
<sequence>MLSGGGEMAARIAAHDWSSTPLGPIGSWPTSLKVAVGICLQSSFPTAVYWGDDLRLIYNDAWAPILAERHPWALGRLGAEVWSDIWDVVGPQLQGVVGGSKGFVAYDQMLQMRRQGVVEDTHWNYSFTPILGDDGRVSGVFNQGHETTDRVLHVRSQDFLIQIGDLLRAATERGRPPTEVLETTVAALGGYFGASRCGYCEIEDGRICLVHAEWRRDDGVVSVRPGRHDLTDYGGAMAMATAAGEVIVRNDLDADPDLSAEERARFSDIGVAANLVVPIAREGRAFALVFVHADRPRRWRSREIATFRDAVDRMSLAYERALATHRMEQSERRFAALFSQTAVGFAEIDLDGRVLRVNDSMRRLLGRGDDVQGVPMEQLLHPVDREKWRRLLAQNGRDGESFGIEKRYLRPDGSEVWAVSTVTRLMGEGGSPGEFFVVAIDVSERREAERLRGLLVAELNHRVRNNIVTVQSLVRHSRMNAVTPQEFETALDARLVALARAHDLLMRETWTAASLGELVVDTLAPYAAGSVGRVGSQGPTILLAPTAAVTLNMALHELATNAAKFGALSNEEGRVVVSWSVKQSAIDLVWRESGGPIVAPPQRRGFGRRLIERGATQELGGSVTLSFAPSGVTCAFRIPLSHKVMAP</sequence>
<dbReference type="InterPro" id="IPR036890">
    <property type="entry name" value="HATPase_C_sf"/>
</dbReference>
<dbReference type="PANTHER" id="PTHR41523:SF7">
    <property type="entry name" value="HISTIDINE KINASE"/>
    <property type="match status" value="1"/>
</dbReference>
<evidence type="ECO:0000313" key="20">
    <source>
        <dbReference type="EMBL" id="MBM7851623.1"/>
    </source>
</evidence>
<evidence type="ECO:0000256" key="7">
    <source>
        <dbReference type="ARBA" id="ARBA00022630"/>
    </source>
</evidence>
<dbReference type="InterPro" id="IPR011102">
    <property type="entry name" value="Sig_transdc_His_kinase_HWE"/>
</dbReference>
<dbReference type="NCBIfam" id="TIGR00229">
    <property type="entry name" value="sensory_box"/>
    <property type="match status" value="1"/>
</dbReference>
<keyword evidence="15" id="KW-0843">Virulence</keyword>
<dbReference type="EC" id="2.7.13.3" evidence="2"/>
<keyword evidence="13" id="KW-0067">ATP-binding</keyword>
<dbReference type="SUPFAM" id="SSF55874">
    <property type="entry name" value="ATPase domain of HSP90 chaperone/DNA topoisomerase II/histidine kinase"/>
    <property type="match status" value="1"/>
</dbReference>
<dbReference type="Proteomes" id="UP000758856">
    <property type="component" value="Unassembled WGS sequence"/>
</dbReference>
<dbReference type="SMART" id="SM00065">
    <property type="entry name" value="GAF"/>
    <property type="match status" value="1"/>
</dbReference>
<name>A0A9W6IR77_9HYPH</name>
<comment type="catalytic activity">
    <reaction evidence="1">
        <text>ATP + protein L-histidine = ADP + protein N-phospho-L-histidine.</text>
        <dbReference type="EC" id="2.7.13.3"/>
    </reaction>
</comment>
<dbReference type="InterPro" id="IPR000014">
    <property type="entry name" value="PAS"/>
</dbReference>
<dbReference type="PROSITE" id="PS50112">
    <property type="entry name" value="PAS"/>
    <property type="match status" value="1"/>
</dbReference>
<reference evidence="19" key="3">
    <citation type="submission" date="2023-01" db="EMBL/GenBank/DDBJ databases">
        <authorList>
            <person name="Sun Q."/>
            <person name="Evtushenko L."/>
        </authorList>
    </citation>
    <scope>NUCLEOTIDE SEQUENCE</scope>
    <source>
        <strain evidence="19">VKM B-1606</strain>
    </source>
</reference>
<keyword evidence="10" id="KW-0677">Repeat</keyword>
<accession>A0A9W6IR77</accession>
<dbReference type="InterPro" id="IPR003018">
    <property type="entry name" value="GAF"/>
</dbReference>
<feature type="domain" description="PAS" evidence="17">
    <location>
        <begin position="330"/>
        <end position="366"/>
    </location>
</feature>
<reference evidence="20 21" key="2">
    <citation type="submission" date="2021-01" db="EMBL/GenBank/DDBJ databases">
        <title>Genomic Encyclopedia of Type Strains, Phase IV (KMG-IV): sequencing the most valuable type-strain genomes for metagenomic binning, comparative biology and taxonomic classification.</title>
        <authorList>
            <person name="Goeker M."/>
        </authorList>
    </citation>
    <scope>NUCLEOTIDE SEQUENCE [LARGE SCALE GENOMIC DNA]</scope>
    <source>
        <strain evidence="20 21">DSM 6130</strain>
    </source>
</reference>
<dbReference type="InterPro" id="IPR029016">
    <property type="entry name" value="GAF-like_dom_sf"/>
</dbReference>
<dbReference type="Gene3D" id="3.30.450.20">
    <property type="entry name" value="PAS domain"/>
    <property type="match status" value="2"/>
</dbReference>
<keyword evidence="5" id="KW-0597">Phosphoprotein</keyword>
<evidence type="ECO:0000256" key="10">
    <source>
        <dbReference type="ARBA" id="ARBA00022737"/>
    </source>
</evidence>
<evidence type="ECO:0000256" key="13">
    <source>
        <dbReference type="ARBA" id="ARBA00022840"/>
    </source>
</evidence>
<dbReference type="Pfam" id="PF13426">
    <property type="entry name" value="PAS_9"/>
    <property type="match status" value="1"/>
</dbReference>
<evidence type="ECO:0000256" key="9">
    <source>
        <dbReference type="ARBA" id="ARBA00022679"/>
    </source>
</evidence>
<dbReference type="PROSITE" id="PS50113">
    <property type="entry name" value="PAC"/>
    <property type="match status" value="1"/>
</dbReference>
<reference evidence="19" key="1">
    <citation type="journal article" date="2014" name="Int. J. Syst. Evol. Microbiol.">
        <title>Complete genome sequence of Corynebacterium casei LMG S-19264T (=DSM 44701T), isolated from a smear-ripened cheese.</title>
        <authorList>
            <consortium name="US DOE Joint Genome Institute (JGI-PGF)"/>
            <person name="Walter F."/>
            <person name="Albersmeier A."/>
            <person name="Kalinowski J."/>
            <person name="Ruckert C."/>
        </authorList>
    </citation>
    <scope>NUCLEOTIDE SEQUENCE</scope>
    <source>
        <strain evidence="19">VKM B-1606</strain>
    </source>
</reference>
<keyword evidence="6" id="KW-0716">Sensory transduction</keyword>
<keyword evidence="8" id="KW-0288">FMN</keyword>
<keyword evidence="11" id="KW-0547">Nucleotide-binding</keyword>
<organism evidence="19 22">
    <name type="scientific">Methylopila capsulata</name>
    <dbReference type="NCBI Taxonomy" id="61654"/>
    <lineage>
        <taxon>Bacteria</taxon>
        <taxon>Pseudomonadati</taxon>
        <taxon>Pseudomonadota</taxon>
        <taxon>Alphaproteobacteria</taxon>
        <taxon>Hyphomicrobiales</taxon>
        <taxon>Methylopilaceae</taxon>
        <taxon>Methylopila</taxon>
    </lineage>
</organism>
<evidence type="ECO:0000313" key="22">
    <source>
        <dbReference type="Proteomes" id="UP001143400"/>
    </source>
</evidence>
<dbReference type="Pfam" id="PF07536">
    <property type="entry name" value="HWE_HK"/>
    <property type="match status" value="1"/>
</dbReference>
<evidence type="ECO:0000256" key="8">
    <source>
        <dbReference type="ARBA" id="ARBA00022643"/>
    </source>
</evidence>
<evidence type="ECO:0000256" key="11">
    <source>
        <dbReference type="ARBA" id="ARBA00022741"/>
    </source>
</evidence>
<dbReference type="SUPFAM" id="SSF55781">
    <property type="entry name" value="GAF domain-like"/>
    <property type="match status" value="1"/>
</dbReference>
<dbReference type="InterPro" id="IPR001610">
    <property type="entry name" value="PAC"/>
</dbReference>
<evidence type="ECO:0000259" key="17">
    <source>
        <dbReference type="PROSITE" id="PS50112"/>
    </source>
</evidence>
<keyword evidence="12" id="KW-0418">Kinase</keyword>
<dbReference type="RefSeq" id="WP_204950031.1">
    <property type="nucleotide sequence ID" value="NZ_BSFF01000001.1"/>
</dbReference>
<proteinExistence type="predicted"/>
<evidence type="ECO:0000313" key="19">
    <source>
        <dbReference type="EMBL" id="GLK54683.1"/>
    </source>
</evidence>
<comment type="caution">
    <text evidence="19">The sequence shown here is derived from an EMBL/GenBank/DDBJ whole genome shotgun (WGS) entry which is preliminary data.</text>
</comment>
<dbReference type="InterPro" id="IPR000700">
    <property type="entry name" value="PAS-assoc_C"/>
</dbReference>
<evidence type="ECO:0000256" key="12">
    <source>
        <dbReference type="ARBA" id="ARBA00022777"/>
    </source>
</evidence>
<keyword evidence="21" id="KW-1185">Reference proteome</keyword>
<protein>
    <recommendedName>
        <fullName evidence="3">Blue-light-activated histidine kinase</fullName>
        <ecNumber evidence="2">2.7.13.3</ecNumber>
    </recommendedName>
</protein>
<keyword evidence="4" id="KW-0600">Photoreceptor protein</keyword>
<dbReference type="Gene3D" id="3.30.565.10">
    <property type="entry name" value="Histidine kinase-like ATPase, C-terminal domain"/>
    <property type="match status" value="1"/>
</dbReference>